<organism evidence="1 2">
    <name type="scientific">Xenotaenia resolanae</name>
    <dbReference type="NCBI Taxonomy" id="208358"/>
    <lineage>
        <taxon>Eukaryota</taxon>
        <taxon>Metazoa</taxon>
        <taxon>Chordata</taxon>
        <taxon>Craniata</taxon>
        <taxon>Vertebrata</taxon>
        <taxon>Euteleostomi</taxon>
        <taxon>Actinopterygii</taxon>
        <taxon>Neopterygii</taxon>
        <taxon>Teleostei</taxon>
        <taxon>Neoteleostei</taxon>
        <taxon>Acanthomorphata</taxon>
        <taxon>Ovalentaria</taxon>
        <taxon>Atherinomorphae</taxon>
        <taxon>Cyprinodontiformes</taxon>
        <taxon>Goodeidae</taxon>
        <taxon>Xenotaenia</taxon>
    </lineage>
</organism>
<proteinExistence type="predicted"/>
<accession>A0ABV0WFJ7</accession>
<comment type="caution">
    <text evidence="1">The sequence shown here is derived from an EMBL/GenBank/DDBJ whole genome shotgun (WGS) entry which is preliminary data.</text>
</comment>
<gene>
    <name evidence="1" type="ORF">XENORESO_017211</name>
</gene>
<evidence type="ECO:0000313" key="2">
    <source>
        <dbReference type="Proteomes" id="UP001444071"/>
    </source>
</evidence>
<reference evidence="1 2" key="1">
    <citation type="submission" date="2021-06" db="EMBL/GenBank/DDBJ databases">
        <authorList>
            <person name="Palmer J.M."/>
        </authorList>
    </citation>
    <scope>NUCLEOTIDE SEQUENCE [LARGE SCALE GENOMIC DNA]</scope>
    <source>
        <strain evidence="1 2">XR_2019</strain>
        <tissue evidence="1">Muscle</tissue>
    </source>
</reference>
<dbReference type="Proteomes" id="UP001444071">
    <property type="component" value="Unassembled WGS sequence"/>
</dbReference>
<sequence>MISFSFSEGSGGRSLSCNWWVAGSNPRPVCLSHCVLGQDTSPSLPADGGQRTRWSRLYGSLASVSLPQGSCSYTASLPRTMCDWVDDWVDDWAFWGLWGLDKTQASKFSSPQLKLQNKLVTKVFTLQDGA</sequence>
<dbReference type="EMBL" id="JAHRIM010045876">
    <property type="protein sequence ID" value="MEQ2268201.1"/>
    <property type="molecule type" value="Genomic_DNA"/>
</dbReference>
<keyword evidence="2" id="KW-1185">Reference proteome</keyword>
<evidence type="ECO:0000313" key="1">
    <source>
        <dbReference type="EMBL" id="MEQ2268201.1"/>
    </source>
</evidence>
<protein>
    <submittedName>
        <fullName evidence="1">Uncharacterized protein</fullName>
    </submittedName>
</protein>
<name>A0ABV0WFJ7_9TELE</name>